<feature type="domain" description="TonB-dependent receptor plug" evidence="6">
    <location>
        <begin position="68"/>
        <end position="194"/>
    </location>
</feature>
<organism evidence="7 8">
    <name type="scientific">Chitinophaga defluvii</name>
    <dbReference type="NCBI Taxonomy" id="3163343"/>
    <lineage>
        <taxon>Bacteria</taxon>
        <taxon>Pseudomonadati</taxon>
        <taxon>Bacteroidota</taxon>
        <taxon>Chitinophagia</taxon>
        <taxon>Chitinophagales</taxon>
        <taxon>Chitinophagaceae</taxon>
        <taxon>Chitinophaga</taxon>
    </lineage>
</organism>
<dbReference type="InterPro" id="IPR012910">
    <property type="entry name" value="Plug_dom"/>
</dbReference>
<dbReference type="NCBIfam" id="TIGR04056">
    <property type="entry name" value="OMP_RagA_SusC"/>
    <property type="match status" value="1"/>
</dbReference>
<proteinExistence type="predicted"/>
<comment type="caution">
    <text evidence="7">The sequence shown here is derived from an EMBL/GenBank/DDBJ whole genome shotgun (WGS) entry which is preliminary data.</text>
</comment>
<keyword evidence="5" id="KW-0732">Signal</keyword>
<keyword evidence="8" id="KW-1185">Reference proteome</keyword>
<evidence type="ECO:0000256" key="5">
    <source>
        <dbReference type="SAM" id="SignalP"/>
    </source>
</evidence>
<dbReference type="EMBL" id="JBEXAC010000002">
    <property type="protein sequence ID" value="MET7000757.1"/>
    <property type="molecule type" value="Genomic_DNA"/>
</dbReference>
<dbReference type="RefSeq" id="WP_354663310.1">
    <property type="nucleotide sequence ID" value="NZ_JBEXAC010000002.1"/>
</dbReference>
<dbReference type="Proteomes" id="UP001549749">
    <property type="component" value="Unassembled WGS sequence"/>
</dbReference>
<dbReference type="InterPro" id="IPR037066">
    <property type="entry name" value="Plug_dom_sf"/>
</dbReference>
<sequence>MRSLVRVAITCLFIHFYSLVYARDTAYPFLQQTPRPDTTAPDDTQKASTAGTADSLPLVVGTDTMYRSDVNADRLSMYPNPSLQEALKGNVAGLYVQQPSGEPGSEMNMYIRGSAVPYVNHKDIFETQPLILVDGIPLIMVHPFAYDIRKYDFNRIGTATNLLNAINLNNVASIRVLKDASETAIYGPRAINGVIDIRTKTPETGKHVISFNTYFGVVQRPATATINADFENKFRRPFYDKYATPANEEKYPSFLRDSTNPAYYGPSNWTDVYYKNSTVHAVDASLAGGSKRANFRMGIGKMRNSSVVDGVNLDRYNAIFLINMMPLRWLQVSTMINATRLERNRNNNLRDRFAEVQYLPDLTNPLPPNKDFYNGYLTQLQKSYDKNKSNVINGYFQIKMNIRKFDFSSRLAFDYNEDLRDVFYPSTILVGNNYVSNYFGFSQRVIFDNTLHFRQNWDNQHFLHLEGGQSFQSDANKYNYGYAYRGPNDLIKLNVLKSDPTKTDYLEPKGFSRFMIYKFLDKERHRLLSFHGKADYSYQHKLDFSVLLRADGSSNSQPDNWWFVSPTFSAGWNIKNSLLEDNNTFSALRLRASWGRLPRLNAYDRFAQGPQYTVDMGWSTEPAISSYNAMPGLSRPYNLGYIGYGLTWAYADQLNAGVEMALLKNRVQIGLDVYSKTDKNMLLAVPAYAEYGYSQQYLNGMTVRNTGVDATISASILNEKSALQWIPALNFNYNKNQLVALPEGRSELTIGNRHLQVGKSIDQYWLLQNEGIYNTDAEIPKNPNNGMPLSYKGLALKGGDPKWKDTNGDFVIDDKDKVMTGHTLPLMSGGFNNDFTYRNFTLSVNLYYALGRKILNQEIANRFDFINREATLDMNGVKEITFWAKNGDYSKYPVYNPWSDVVPYQLNQDLFLENGSFLKLRTLSIGYDFAGADSWKKSKTKKTFTRLYVYVTANNLFTITPYTGGDPELVDFNGYDTGYGFPIPKTYTVGVKLDL</sequence>
<accession>A0ABV2TCJ6</accession>
<gene>
    <name evidence="7" type="ORF">ABR189_25465</name>
</gene>
<keyword evidence="3" id="KW-0998">Cell outer membrane</keyword>
<reference evidence="7 8" key="1">
    <citation type="submission" date="2024-06" db="EMBL/GenBank/DDBJ databases">
        <title>Chitinophaga defluvii sp. nov., isolated from municipal sewage.</title>
        <authorList>
            <person name="Zhang L."/>
        </authorList>
    </citation>
    <scope>NUCLEOTIDE SEQUENCE [LARGE SCALE GENOMIC DNA]</scope>
    <source>
        <strain evidence="7 8">H8</strain>
    </source>
</reference>
<dbReference type="InterPro" id="IPR023996">
    <property type="entry name" value="TonB-dep_OMP_SusC/RagA"/>
</dbReference>
<evidence type="ECO:0000256" key="4">
    <source>
        <dbReference type="SAM" id="MobiDB-lite"/>
    </source>
</evidence>
<feature type="compositionally biased region" description="Low complexity" evidence="4">
    <location>
        <begin position="32"/>
        <end position="42"/>
    </location>
</feature>
<evidence type="ECO:0000259" key="6">
    <source>
        <dbReference type="Pfam" id="PF07715"/>
    </source>
</evidence>
<evidence type="ECO:0000313" key="7">
    <source>
        <dbReference type="EMBL" id="MET7000757.1"/>
    </source>
</evidence>
<evidence type="ECO:0000256" key="3">
    <source>
        <dbReference type="ARBA" id="ARBA00023237"/>
    </source>
</evidence>
<dbReference type="Gene3D" id="2.40.170.20">
    <property type="entry name" value="TonB-dependent receptor, beta-barrel domain"/>
    <property type="match status" value="1"/>
</dbReference>
<dbReference type="InterPro" id="IPR036942">
    <property type="entry name" value="Beta-barrel_TonB_sf"/>
</dbReference>
<name>A0ABV2TCJ6_9BACT</name>
<evidence type="ECO:0000256" key="2">
    <source>
        <dbReference type="ARBA" id="ARBA00023136"/>
    </source>
</evidence>
<feature type="region of interest" description="Disordered" evidence="4">
    <location>
        <begin position="32"/>
        <end position="53"/>
    </location>
</feature>
<comment type="subcellular location">
    <subcellularLocation>
        <location evidence="1">Cell outer membrane</location>
    </subcellularLocation>
</comment>
<protein>
    <submittedName>
        <fullName evidence="7">SusC/RagA family TonB-linked outer membrane protein</fullName>
    </submittedName>
</protein>
<evidence type="ECO:0000313" key="8">
    <source>
        <dbReference type="Proteomes" id="UP001549749"/>
    </source>
</evidence>
<feature type="signal peptide" evidence="5">
    <location>
        <begin position="1"/>
        <end position="22"/>
    </location>
</feature>
<evidence type="ECO:0000256" key="1">
    <source>
        <dbReference type="ARBA" id="ARBA00004442"/>
    </source>
</evidence>
<dbReference type="SUPFAM" id="SSF56935">
    <property type="entry name" value="Porins"/>
    <property type="match status" value="1"/>
</dbReference>
<dbReference type="Gene3D" id="2.170.130.10">
    <property type="entry name" value="TonB-dependent receptor, plug domain"/>
    <property type="match status" value="1"/>
</dbReference>
<dbReference type="Pfam" id="PF07715">
    <property type="entry name" value="Plug"/>
    <property type="match status" value="1"/>
</dbReference>
<feature type="chain" id="PRO_5046593269" evidence="5">
    <location>
        <begin position="23"/>
        <end position="995"/>
    </location>
</feature>
<keyword evidence="2" id="KW-0472">Membrane</keyword>